<proteinExistence type="predicted"/>
<evidence type="ECO:0000259" key="7">
    <source>
        <dbReference type="Pfam" id="PF13906"/>
    </source>
</evidence>
<name>A0A6G0ZR93_APHCR</name>
<evidence type="ECO:0000256" key="3">
    <source>
        <dbReference type="ARBA" id="ARBA00022989"/>
    </source>
</evidence>
<dbReference type="Proteomes" id="UP000478052">
    <property type="component" value="Unassembled WGS sequence"/>
</dbReference>
<keyword evidence="2 6" id="KW-0812">Transmembrane</keyword>
<feature type="transmembrane region" description="Helical" evidence="6">
    <location>
        <begin position="705"/>
        <end position="723"/>
    </location>
</feature>
<feature type="transmembrane region" description="Helical" evidence="6">
    <location>
        <begin position="114"/>
        <end position="136"/>
    </location>
</feature>
<evidence type="ECO:0000256" key="5">
    <source>
        <dbReference type="SAM" id="MobiDB-lite"/>
    </source>
</evidence>
<accession>A0A6G0ZR93</accession>
<organism evidence="8 9">
    <name type="scientific">Aphis craccivora</name>
    <name type="common">Cowpea aphid</name>
    <dbReference type="NCBI Taxonomy" id="307492"/>
    <lineage>
        <taxon>Eukaryota</taxon>
        <taxon>Metazoa</taxon>
        <taxon>Ecdysozoa</taxon>
        <taxon>Arthropoda</taxon>
        <taxon>Hexapoda</taxon>
        <taxon>Insecta</taxon>
        <taxon>Pterygota</taxon>
        <taxon>Neoptera</taxon>
        <taxon>Paraneoptera</taxon>
        <taxon>Hemiptera</taxon>
        <taxon>Sternorrhyncha</taxon>
        <taxon>Aphidomorpha</taxon>
        <taxon>Aphidoidea</taxon>
        <taxon>Aphididae</taxon>
        <taxon>Aphidini</taxon>
        <taxon>Aphis</taxon>
        <taxon>Aphis</taxon>
    </lineage>
</organism>
<feature type="transmembrane region" description="Helical" evidence="6">
    <location>
        <begin position="646"/>
        <end position="666"/>
    </location>
</feature>
<feature type="transmembrane region" description="Helical" evidence="6">
    <location>
        <begin position="678"/>
        <end position="699"/>
    </location>
</feature>
<dbReference type="FunFam" id="1.20.1740.10:FF:000010">
    <property type="entry name" value="probable cationic amino acid transporter"/>
    <property type="match status" value="1"/>
</dbReference>
<feature type="transmembrane region" description="Helical" evidence="6">
    <location>
        <begin position="83"/>
        <end position="102"/>
    </location>
</feature>
<sequence length="823" mass="89405">MSVPKLSTDFRRDGLALITRMVRTKDLDDLQGESSPPGRFDPHHPTKLKHTAIDIRVVELPTRRAATLKNQYRRPASEKCLNTIDLTSLGVGSCLGTGMYVVTGLVARRFAGPAVILSFIIAAVASLFSGACYAEFGVRVPNTSGSAYMYSYVTVGEFIAFLIGWNMVLEYLIGTSACACALSASLDSLTNGAISASVQNYVGFLGKPDILAAGITLLMMVLLAAGVKKSLIFNHLMNAINLAAWVFLMSAGLFYVNLDNWTKNDGFLPNGWGGVFKGAATCFYAFIGFDIIATTGEEAHNPKKSIPLAIMASLVIILVAYVSSSIILTLIVPYTKIDENAALLDMFVQVGAPRCQMVVAAGAMAGLLVSMFGSMFPMPRIIYSMAQDGLLFKSLSQIFPLTGTPVVATVLSGVASAVAALVINLDTLIEMMSIGTLFAYTLVSTCVLILRYQPQTSTVIHFFPETMRSPMNAPKQIVTNGRVVQDDQKYAYTNQGYGNQTSFYQTQLPLPQQIIPSHQSQRIMVRKVTRSSPDSDDTYFGDDSEEGRDDQYLVSDRCESKFYGSVHGGSTAGSTAAPGGFSAASANITRSIKAATYLCPAIFPWVDMGPATEESGMVVLKLVGVFYVLIIVFDILLVFVSSESSTFVYVLLYALLIAVIVVLGAISRKPQNKQILVFKTPWVPFVPSFSIAVNLYLIFQLSTMTLLRIIVWVSIGLFVYFYYGINHSTLEPRVDEDERIELKIKPQTTKPQRPQAPASAKTSTNTNITSTSNSTTTSTATYSTAAVVNEKTEPKRPTNLEPLPANKDSNLFVSPSAFPKWED</sequence>
<dbReference type="Gene3D" id="1.20.1740.10">
    <property type="entry name" value="Amino acid/polyamine transporter I"/>
    <property type="match status" value="2"/>
</dbReference>
<feature type="transmembrane region" description="Helical" evidence="6">
    <location>
        <begin position="398"/>
        <end position="423"/>
    </location>
</feature>
<evidence type="ECO:0000256" key="6">
    <source>
        <dbReference type="SAM" id="Phobius"/>
    </source>
</evidence>
<gene>
    <name evidence="8" type="ORF">FWK35_00001311</name>
</gene>
<feature type="transmembrane region" description="Helical" evidence="6">
    <location>
        <begin position="308"/>
        <end position="337"/>
    </location>
</feature>
<dbReference type="InterPro" id="IPR002293">
    <property type="entry name" value="AA/rel_permease1"/>
</dbReference>
<dbReference type="GO" id="GO:0015171">
    <property type="term" value="F:amino acid transmembrane transporter activity"/>
    <property type="evidence" value="ECO:0007669"/>
    <property type="project" value="TreeGrafter"/>
</dbReference>
<evidence type="ECO:0000313" key="9">
    <source>
        <dbReference type="Proteomes" id="UP000478052"/>
    </source>
</evidence>
<feature type="transmembrane region" description="Helical" evidence="6">
    <location>
        <begin position="148"/>
        <end position="168"/>
    </location>
</feature>
<feature type="transmembrane region" description="Helical" evidence="6">
    <location>
        <begin position="210"/>
        <end position="227"/>
    </location>
</feature>
<reference evidence="8 9" key="1">
    <citation type="submission" date="2019-08" db="EMBL/GenBank/DDBJ databases">
        <title>Whole genome of Aphis craccivora.</title>
        <authorList>
            <person name="Voronova N.V."/>
            <person name="Shulinski R.S."/>
            <person name="Bandarenka Y.V."/>
            <person name="Zhorov D.G."/>
            <person name="Warner D."/>
        </authorList>
    </citation>
    <scope>NUCLEOTIDE SEQUENCE [LARGE SCALE GENOMIC DNA]</scope>
    <source>
        <strain evidence="8">180601</strain>
        <tissue evidence="8">Whole Body</tissue>
    </source>
</reference>
<evidence type="ECO:0000313" key="8">
    <source>
        <dbReference type="EMBL" id="KAF0773870.1"/>
    </source>
</evidence>
<feature type="compositionally biased region" description="Low complexity" evidence="5">
    <location>
        <begin position="758"/>
        <end position="786"/>
    </location>
</feature>
<feature type="transmembrane region" description="Helical" evidence="6">
    <location>
        <begin position="278"/>
        <end position="296"/>
    </location>
</feature>
<protein>
    <submittedName>
        <fullName evidence="8">Cationic amino acid transporter 3 isoform X2</fullName>
    </submittedName>
</protein>
<keyword evidence="4 6" id="KW-0472">Membrane</keyword>
<feature type="region of interest" description="Disordered" evidence="5">
    <location>
        <begin position="743"/>
        <end position="823"/>
    </location>
</feature>
<dbReference type="PANTHER" id="PTHR43243">
    <property type="entry name" value="INNER MEMBRANE TRANSPORTER YGJI-RELATED"/>
    <property type="match status" value="1"/>
</dbReference>
<feature type="transmembrane region" description="Helical" evidence="6">
    <location>
        <begin position="618"/>
        <end position="640"/>
    </location>
</feature>
<feature type="transmembrane region" description="Helical" evidence="6">
    <location>
        <begin position="357"/>
        <end position="377"/>
    </location>
</feature>
<dbReference type="InterPro" id="IPR029485">
    <property type="entry name" value="CAT_C"/>
</dbReference>
<dbReference type="Pfam" id="PF13906">
    <property type="entry name" value="AA_permease_C"/>
    <property type="match status" value="1"/>
</dbReference>
<evidence type="ECO:0000256" key="1">
    <source>
        <dbReference type="ARBA" id="ARBA00004141"/>
    </source>
</evidence>
<dbReference type="OrthoDB" id="3900342at2759"/>
<dbReference type="EMBL" id="VUJU01000023">
    <property type="protein sequence ID" value="KAF0773870.1"/>
    <property type="molecule type" value="Genomic_DNA"/>
</dbReference>
<keyword evidence="3 6" id="KW-1133">Transmembrane helix</keyword>
<comment type="caution">
    <text evidence="8">The sequence shown here is derived from an EMBL/GenBank/DDBJ whole genome shotgun (WGS) entry which is preliminary data.</text>
</comment>
<feature type="transmembrane region" description="Helical" evidence="6">
    <location>
        <begin position="239"/>
        <end position="258"/>
    </location>
</feature>
<feature type="region of interest" description="Disordered" evidence="5">
    <location>
        <begin position="527"/>
        <end position="550"/>
    </location>
</feature>
<feature type="domain" description="Cationic amino acid transporter C-terminal" evidence="7">
    <location>
        <begin position="678"/>
        <end position="728"/>
    </location>
</feature>
<evidence type="ECO:0000256" key="2">
    <source>
        <dbReference type="ARBA" id="ARBA00022692"/>
    </source>
</evidence>
<dbReference type="AlphaFoldDB" id="A0A6G0ZR93"/>
<comment type="subcellular location">
    <subcellularLocation>
        <location evidence="1">Membrane</location>
        <topology evidence="1">Multi-pass membrane protein</topology>
    </subcellularLocation>
</comment>
<evidence type="ECO:0000256" key="4">
    <source>
        <dbReference type="ARBA" id="ARBA00023136"/>
    </source>
</evidence>
<dbReference type="GO" id="GO:0005886">
    <property type="term" value="C:plasma membrane"/>
    <property type="evidence" value="ECO:0007669"/>
    <property type="project" value="TreeGrafter"/>
</dbReference>
<dbReference type="PANTHER" id="PTHR43243:SF17">
    <property type="entry name" value="CATIONIC AMINO ACID TRANSPORTER-RELATED"/>
    <property type="match status" value="1"/>
</dbReference>
<feature type="compositionally biased region" description="Acidic residues" evidence="5">
    <location>
        <begin position="534"/>
        <end position="548"/>
    </location>
</feature>
<feature type="transmembrane region" description="Helical" evidence="6">
    <location>
        <begin position="429"/>
        <end position="450"/>
    </location>
</feature>
<dbReference type="Pfam" id="PF13520">
    <property type="entry name" value="AA_permease_2"/>
    <property type="match status" value="1"/>
</dbReference>
<keyword evidence="9" id="KW-1185">Reference proteome</keyword>